<evidence type="ECO:0000313" key="4">
    <source>
        <dbReference type="Proteomes" id="UP000236621"/>
    </source>
</evidence>
<sequence length="577" mass="64333">MRLLNTTSLQLEVFLGEMPDYAILSHRWEDEEVTFEDMASTGNAKQMKGFAKIESSACRARKDGYEYIWIDTCCIDKSSSAELSEAINSMFHWYRSSERCLVYLADVSSLSELHESRWFKRGWTLQELIAPRDVHFLSKDWEFLGDKLTLRDQLQSITAIARDVLLGADLSTIPACSKMSWASKRATTRPEDVAYCLMGLFNVNMPLLYGEGAEKAFRRLQEEFIRQSDDESIFAWTADPDEVDGKPYWGLLATSPAYFRRSGGYTIPRFKAYRQGRPTEITNNGLRISLIVQPLEEGSVRTLYLAALNCSYMDDEADEFSSSFTITLQRLSDFETQFARIRPDAIIPIGEPSGTEWPAVGAPSGEPQTSQLFVRSAPRTSDPVAGFCVCGETSVGFTFMAGSSRGPMAIPGHIEATFVGGDDAVKNMGQKRRYCFLDISAAEADLGLRAFDVCNLRRRRVVGYLQMKLGSRLDDRPPPSNRIVPSSSYKDTYLVVGLEPLPENQLGTPPGFVRPWYTFSDSCEEEALAGLASGSAPVKLEHMAPGGASVRVCFAAGTYRFRTYHEIQLVNVDSGNS</sequence>
<dbReference type="InterPro" id="IPR058525">
    <property type="entry name" value="DUF8212"/>
</dbReference>
<reference evidence="3 4" key="1">
    <citation type="submission" date="2017-08" db="EMBL/GenBank/DDBJ databases">
        <title>Harnessing the power of phylogenomics to disentangle the directionality and signatures of interkingdom host jumping in the parasitic fungal genus Tolypocladium.</title>
        <authorList>
            <person name="Quandt C.A."/>
            <person name="Patterson W."/>
            <person name="Spatafora J.W."/>
        </authorList>
    </citation>
    <scope>NUCLEOTIDE SEQUENCE [LARGE SCALE GENOMIC DNA]</scope>
    <source>
        <strain evidence="3 4">CBS 113982</strain>
    </source>
</reference>
<dbReference type="AlphaFoldDB" id="A0A2K3QAU8"/>
<dbReference type="OrthoDB" id="20872at2759"/>
<feature type="domain" description="DUF8212" evidence="2">
    <location>
        <begin position="215"/>
        <end position="238"/>
    </location>
</feature>
<proteinExistence type="predicted"/>
<accession>A0A2K3QAU8</accession>
<protein>
    <submittedName>
        <fullName evidence="3">Uncharacterized protein</fullName>
    </submittedName>
</protein>
<feature type="domain" description="Heterokaryon incompatibility" evidence="1">
    <location>
        <begin position="21"/>
        <end position="109"/>
    </location>
</feature>
<keyword evidence="4" id="KW-1185">Reference proteome</keyword>
<dbReference type="STRING" id="45235.A0A2K3QAU8"/>
<evidence type="ECO:0000259" key="1">
    <source>
        <dbReference type="Pfam" id="PF06985"/>
    </source>
</evidence>
<evidence type="ECO:0000313" key="3">
    <source>
        <dbReference type="EMBL" id="PNY24668.1"/>
    </source>
</evidence>
<evidence type="ECO:0000259" key="2">
    <source>
        <dbReference type="Pfam" id="PF26640"/>
    </source>
</evidence>
<dbReference type="InterPro" id="IPR010730">
    <property type="entry name" value="HET"/>
</dbReference>
<dbReference type="Pfam" id="PF26640">
    <property type="entry name" value="DUF8212"/>
    <property type="match status" value="1"/>
</dbReference>
<comment type="caution">
    <text evidence="3">The sequence shown here is derived from an EMBL/GenBank/DDBJ whole genome shotgun (WGS) entry which is preliminary data.</text>
</comment>
<organism evidence="3 4">
    <name type="scientific">Tolypocladium capitatum</name>
    <dbReference type="NCBI Taxonomy" id="45235"/>
    <lineage>
        <taxon>Eukaryota</taxon>
        <taxon>Fungi</taxon>
        <taxon>Dikarya</taxon>
        <taxon>Ascomycota</taxon>
        <taxon>Pezizomycotina</taxon>
        <taxon>Sordariomycetes</taxon>
        <taxon>Hypocreomycetidae</taxon>
        <taxon>Hypocreales</taxon>
        <taxon>Ophiocordycipitaceae</taxon>
        <taxon>Tolypocladium</taxon>
    </lineage>
</organism>
<dbReference type="PANTHER" id="PTHR10622:SF10">
    <property type="entry name" value="HET DOMAIN-CONTAINING PROTEIN"/>
    <property type="match status" value="1"/>
</dbReference>
<dbReference type="Pfam" id="PF06985">
    <property type="entry name" value="HET"/>
    <property type="match status" value="1"/>
</dbReference>
<dbReference type="EMBL" id="NRSZ01000857">
    <property type="protein sequence ID" value="PNY24668.1"/>
    <property type="molecule type" value="Genomic_DNA"/>
</dbReference>
<name>A0A2K3QAU8_9HYPO</name>
<dbReference type="PANTHER" id="PTHR10622">
    <property type="entry name" value="HET DOMAIN-CONTAINING PROTEIN"/>
    <property type="match status" value="1"/>
</dbReference>
<dbReference type="Proteomes" id="UP000236621">
    <property type="component" value="Unassembled WGS sequence"/>
</dbReference>
<gene>
    <name evidence="3" type="ORF">TCAP_05390</name>
</gene>